<evidence type="ECO:0000313" key="2">
    <source>
        <dbReference type="EMBL" id="TFK88414.1"/>
    </source>
</evidence>
<name>A0A5C3PFA5_9APHY</name>
<dbReference type="AlphaFoldDB" id="A0A5C3PFA5"/>
<proteinExistence type="predicted"/>
<protein>
    <submittedName>
        <fullName evidence="2">Uncharacterized protein</fullName>
    </submittedName>
</protein>
<feature type="region of interest" description="Disordered" evidence="1">
    <location>
        <begin position="73"/>
        <end position="95"/>
    </location>
</feature>
<dbReference type="Proteomes" id="UP000308197">
    <property type="component" value="Unassembled WGS sequence"/>
</dbReference>
<evidence type="ECO:0000313" key="3">
    <source>
        <dbReference type="Proteomes" id="UP000308197"/>
    </source>
</evidence>
<evidence type="ECO:0000256" key="1">
    <source>
        <dbReference type="SAM" id="MobiDB-lite"/>
    </source>
</evidence>
<sequence>MPYSARLRDGRVALCCVCLLFQCHIAKPALQAARSLRTSPVSYSTGRALVPEDVNCTYCSEGLSCRYDAPNLRPAVPRRRGVPETSPGPVRGYPT</sequence>
<keyword evidence="3" id="KW-1185">Reference proteome</keyword>
<reference evidence="2 3" key="1">
    <citation type="journal article" date="2019" name="Nat. Ecol. Evol.">
        <title>Megaphylogeny resolves global patterns of mushroom evolution.</title>
        <authorList>
            <person name="Varga T."/>
            <person name="Krizsan K."/>
            <person name="Foldi C."/>
            <person name="Dima B."/>
            <person name="Sanchez-Garcia M."/>
            <person name="Sanchez-Ramirez S."/>
            <person name="Szollosi G.J."/>
            <person name="Szarkandi J.G."/>
            <person name="Papp V."/>
            <person name="Albert L."/>
            <person name="Andreopoulos W."/>
            <person name="Angelini C."/>
            <person name="Antonin V."/>
            <person name="Barry K.W."/>
            <person name="Bougher N.L."/>
            <person name="Buchanan P."/>
            <person name="Buyck B."/>
            <person name="Bense V."/>
            <person name="Catcheside P."/>
            <person name="Chovatia M."/>
            <person name="Cooper J."/>
            <person name="Damon W."/>
            <person name="Desjardin D."/>
            <person name="Finy P."/>
            <person name="Geml J."/>
            <person name="Haridas S."/>
            <person name="Hughes K."/>
            <person name="Justo A."/>
            <person name="Karasinski D."/>
            <person name="Kautmanova I."/>
            <person name="Kiss B."/>
            <person name="Kocsube S."/>
            <person name="Kotiranta H."/>
            <person name="LaButti K.M."/>
            <person name="Lechner B.E."/>
            <person name="Liimatainen K."/>
            <person name="Lipzen A."/>
            <person name="Lukacs Z."/>
            <person name="Mihaltcheva S."/>
            <person name="Morgado L.N."/>
            <person name="Niskanen T."/>
            <person name="Noordeloos M.E."/>
            <person name="Ohm R.A."/>
            <person name="Ortiz-Santana B."/>
            <person name="Ovrebo C."/>
            <person name="Racz N."/>
            <person name="Riley R."/>
            <person name="Savchenko A."/>
            <person name="Shiryaev A."/>
            <person name="Soop K."/>
            <person name="Spirin V."/>
            <person name="Szebenyi C."/>
            <person name="Tomsovsky M."/>
            <person name="Tulloss R.E."/>
            <person name="Uehling J."/>
            <person name="Grigoriev I.V."/>
            <person name="Vagvolgyi C."/>
            <person name="Papp T."/>
            <person name="Martin F.M."/>
            <person name="Miettinen O."/>
            <person name="Hibbett D.S."/>
            <person name="Nagy L.G."/>
        </authorList>
    </citation>
    <scope>NUCLEOTIDE SEQUENCE [LARGE SCALE GENOMIC DNA]</scope>
    <source>
        <strain evidence="2 3">HHB13444</strain>
    </source>
</reference>
<dbReference type="EMBL" id="ML211113">
    <property type="protein sequence ID" value="TFK88414.1"/>
    <property type="molecule type" value="Genomic_DNA"/>
</dbReference>
<dbReference type="InParanoid" id="A0A5C3PFA5"/>
<gene>
    <name evidence="2" type="ORF">K466DRAFT_73609</name>
</gene>
<organism evidence="2 3">
    <name type="scientific">Polyporus arcularius HHB13444</name>
    <dbReference type="NCBI Taxonomy" id="1314778"/>
    <lineage>
        <taxon>Eukaryota</taxon>
        <taxon>Fungi</taxon>
        <taxon>Dikarya</taxon>
        <taxon>Basidiomycota</taxon>
        <taxon>Agaricomycotina</taxon>
        <taxon>Agaricomycetes</taxon>
        <taxon>Polyporales</taxon>
        <taxon>Polyporaceae</taxon>
        <taxon>Polyporus</taxon>
    </lineage>
</organism>
<accession>A0A5C3PFA5</accession>